<dbReference type="Pfam" id="PF14532">
    <property type="entry name" value="Sigma54_activ_2"/>
    <property type="match status" value="1"/>
</dbReference>
<dbReference type="InterPro" id="IPR002197">
    <property type="entry name" value="HTH_Fis"/>
</dbReference>
<keyword evidence="5" id="KW-0804">Transcription</keyword>
<evidence type="ECO:0000256" key="2">
    <source>
        <dbReference type="ARBA" id="ARBA00022840"/>
    </source>
</evidence>
<dbReference type="Gene3D" id="1.10.10.60">
    <property type="entry name" value="Homeodomain-like"/>
    <property type="match status" value="1"/>
</dbReference>
<organism evidence="8 9">
    <name type="scientific">Paracoccus homiensis</name>
    <dbReference type="NCBI Taxonomy" id="364199"/>
    <lineage>
        <taxon>Bacteria</taxon>
        <taxon>Pseudomonadati</taxon>
        <taxon>Pseudomonadota</taxon>
        <taxon>Alphaproteobacteria</taxon>
        <taxon>Rhodobacterales</taxon>
        <taxon>Paracoccaceae</taxon>
        <taxon>Paracoccus</taxon>
    </lineage>
</organism>
<dbReference type="Pfam" id="PF25601">
    <property type="entry name" value="AAA_lid_14"/>
    <property type="match status" value="1"/>
</dbReference>
<evidence type="ECO:0000259" key="7">
    <source>
        <dbReference type="PROSITE" id="PS50045"/>
    </source>
</evidence>
<dbReference type="STRING" id="364199.SAMN04489858_104150"/>
<accession>A0A1I0DHJ3</accession>
<feature type="region of interest" description="Disordered" evidence="6">
    <location>
        <begin position="302"/>
        <end position="321"/>
    </location>
</feature>
<gene>
    <name evidence="8" type="ORF">SAMN04489858_104150</name>
</gene>
<dbReference type="EMBL" id="FOHO01000004">
    <property type="protein sequence ID" value="SET31861.1"/>
    <property type="molecule type" value="Genomic_DNA"/>
</dbReference>
<dbReference type="Gene3D" id="1.10.8.60">
    <property type="match status" value="1"/>
</dbReference>
<keyword evidence="1" id="KW-0547">Nucleotide-binding</keyword>
<evidence type="ECO:0000256" key="3">
    <source>
        <dbReference type="ARBA" id="ARBA00023012"/>
    </source>
</evidence>
<evidence type="ECO:0000256" key="4">
    <source>
        <dbReference type="ARBA" id="ARBA00023015"/>
    </source>
</evidence>
<dbReference type="OrthoDB" id="9805953at2"/>
<protein>
    <submittedName>
        <fullName evidence="8">Transcriptional regulator of acetoin/glycerol metabolism</fullName>
    </submittedName>
</protein>
<evidence type="ECO:0000313" key="9">
    <source>
        <dbReference type="Proteomes" id="UP000199180"/>
    </source>
</evidence>
<feature type="compositionally biased region" description="Low complexity" evidence="6">
    <location>
        <begin position="311"/>
        <end position="321"/>
    </location>
</feature>
<evidence type="ECO:0000313" key="8">
    <source>
        <dbReference type="EMBL" id="SET31861.1"/>
    </source>
</evidence>
<keyword evidence="3" id="KW-0902">Two-component regulatory system</keyword>
<reference evidence="8 9" key="1">
    <citation type="submission" date="2016-10" db="EMBL/GenBank/DDBJ databases">
        <authorList>
            <person name="de Groot N.N."/>
        </authorList>
    </citation>
    <scope>NUCLEOTIDE SEQUENCE [LARGE SCALE GENOMIC DNA]</scope>
    <source>
        <strain evidence="8 9">DSM 17862</strain>
    </source>
</reference>
<dbReference type="CDD" id="cd00009">
    <property type="entry name" value="AAA"/>
    <property type="match status" value="1"/>
</dbReference>
<dbReference type="Gene3D" id="3.30.450.40">
    <property type="match status" value="1"/>
</dbReference>
<dbReference type="SUPFAM" id="SSF46689">
    <property type="entry name" value="Homeodomain-like"/>
    <property type="match status" value="1"/>
</dbReference>
<evidence type="ECO:0000256" key="5">
    <source>
        <dbReference type="ARBA" id="ARBA00023163"/>
    </source>
</evidence>
<dbReference type="PRINTS" id="PR01590">
    <property type="entry name" value="HTHFIS"/>
</dbReference>
<dbReference type="PANTHER" id="PTHR32071">
    <property type="entry name" value="TRANSCRIPTIONAL REGULATORY PROTEIN"/>
    <property type="match status" value="1"/>
</dbReference>
<name>A0A1I0DHJ3_9RHOB</name>
<evidence type="ECO:0000256" key="6">
    <source>
        <dbReference type="SAM" id="MobiDB-lite"/>
    </source>
</evidence>
<dbReference type="Proteomes" id="UP000199180">
    <property type="component" value="Unassembled WGS sequence"/>
</dbReference>
<dbReference type="PROSITE" id="PS00675">
    <property type="entry name" value="SIGMA54_INTERACT_1"/>
    <property type="match status" value="1"/>
</dbReference>
<dbReference type="GO" id="GO:0005524">
    <property type="term" value="F:ATP binding"/>
    <property type="evidence" value="ECO:0007669"/>
    <property type="project" value="UniProtKB-KW"/>
</dbReference>
<dbReference type="Pfam" id="PF02954">
    <property type="entry name" value="HTH_8"/>
    <property type="match status" value="1"/>
</dbReference>
<sequence length="578" mass="62241">MQVGAHAQEIDQVLNGGLTGRDDVVRDSWRRCVETWGLDPARPSPVQVLTETELRVHREQSERLIAIARSGLDHLFRQVAGQNYVLLLADAAGVTVDFFGDRRFEDELRGAGLYMGANWSEKLAGTCGVGSCIITGEAVTIHQTDHFDLHHTPLSCTAAPIFDTSGHLSAVLDLSLLRSPQPKASQNLAMSLVTAAARRVEMANLMAMTRREWVLRFSASPEFLEVDPEAAVAVDDGGQIIGMTHAAQRLLGQGGDILGQRIDRLTEIGIDDLPELMRGRPTEERVIRLSDGRALFGHAIAPQNPRQPRVSGQSLPGGLSSLAGGDPGMQRLLGQAARLAQTSVPLLIAGETGTGKQKLARAIHMCGTAERGFATLDCAALDPASILALQDRKDQAGTLFLRGIDDLSPAGQAALLRLLHDSKLRVIASARADLAAGVQAGAFRSDLYFRVAGAVLTLPPLRLRRDFDGLLDRLLRQSSADGLRLSPAARAELRSREWPGNLRELGSALQVAASLAEGPVIDVTDLPAPVLRRDEGGEDLETVLEACGWNMAQAARRMGVNRSTVLRRAQRLGLSPRQ</sequence>
<evidence type="ECO:0000256" key="1">
    <source>
        <dbReference type="ARBA" id="ARBA00022741"/>
    </source>
</evidence>
<keyword evidence="4" id="KW-0805">Transcription regulation</keyword>
<dbReference type="InterPro" id="IPR025662">
    <property type="entry name" value="Sigma_54_int_dom_ATP-bd_1"/>
</dbReference>
<dbReference type="InterPro" id="IPR027417">
    <property type="entry name" value="P-loop_NTPase"/>
</dbReference>
<dbReference type="SUPFAM" id="SSF52540">
    <property type="entry name" value="P-loop containing nucleoside triphosphate hydrolases"/>
    <property type="match status" value="1"/>
</dbReference>
<dbReference type="GO" id="GO:0000160">
    <property type="term" value="P:phosphorelay signal transduction system"/>
    <property type="evidence" value="ECO:0007669"/>
    <property type="project" value="UniProtKB-KW"/>
</dbReference>
<dbReference type="InterPro" id="IPR058031">
    <property type="entry name" value="AAA_lid_NorR"/>
</dbReference>
<dbReference type="GO" id="GO:0006355">
    <property type="term" value="P:regulation of DNA-templated transcription"/>
    <property type="evidence" value="ECO:0007669"/>
    <property type="project" value="InterPro"/>
</dbReference>
<dbReference type="GO" id="GO:0043565">
    <property type="term" value="F:sequence-specific DNA binding"/>
    <property type="evidence" value="ECO:0007669"/>
    <property type="project" value="InterPro"/>
</dbReference>
<proteinExistence type="predicted"/>
<feature type="domain" description="Sigma-54 factor interaction" evidence="7">
    <location>
        <begin position="322"/>
        <end position="514"/>
    </location>
</feature>
<dbReference type="InterPro" id="IPR009057">
    <property type="entry name" value="Homeodomain-like_sf"/>
</dbReference>
<dbReference type="PROSITE" id="PS50045">
    <property type="entry name" value="SIGMA54_INTERACT_4"/>
    <property type="match status" value="1"/>
</dbReference>
<keyword evidence="9" id="KW-1185">Reference proteome</keyword>
<dbReference type="InterPro" id="IPR002078">
    <property type="entry name" value="Sigma_54_int"/>
</dbReference>
<dbReference type="RefSeq" id="WP_090733773.1">
    <property type="nucleotide sequence ID" value="NZ_FOHO01000004.1"/>
</dbReference>
<dbReference type="SUPFAM" id="SSF55781">
    <property type="entry name" value="GAF domain-like"/>
    <property type="match status" value="1"/>
</dbReference>
<dbReference type="Gene3D" id="3.40.50.300">
    <property type="entry name" value="P-loop containing nucleotide triphosphate hydrolases"/>
    <property type="match status" value="1"/>
</dbReference>
<dbReference type="InterPro" id="IPR029016">
    <property type="entry name" value="GAF-like_dom_sf"/>
</dbReference>
<keyword evidence="2" id="KW-0067">ATP-binding</keyword>
<dbReference type="AlphaFoldDB" id="A0A1I0DHJ3"/>